<proteinExistence type="predicted"/>
<name>A0AAV7MPW3_PLEWA</name>
<dbReference type="Proteomes" id="UP001066276">
    <property type="component" value="Chromosome 9"/>
</dbReference>
<evidence type="ECO:0000313" key="2">
    <source>
        <dbReference type="EMBL" id="KAJ1104432.1"/>
    </source>
</evidence>
<feature type="compositionally biased region" description="Gly residues" evidence="1">
    <location>
        <begin position="41"/>
        <end position="50"/>
    </location>
</feature>
<evidence type="ECO:0000313" key="3">
    <source>
        <dbReference type="Proteomes" id="UP001066276"/>
    </source>
</evidence>
<accession>A0AAV7MPW3</accession>
<keyword evidence="3" id="KW-1185">Reference proteome</keyword>
<protein>
    <submittedName>
        <fullName evidence="2">Uncharacterized protein</fullName>
    </submittedName>
</protein>
<dbReference type="EMBL" id="JANPWB010000013">
    <property type="protein sequence ID" value="KAJ1104432.1"/>
    <property type="molecule type" value="Genomic_DNA"/>
</dbReference>
<comment type="caution">
    <text evidence="2">The sequence shown here is derived from an EMBL/GenBank/DDBJ whole genome shotgun (WGS) entry which is preliminary data.</text>
</comment>
<dbReference type="AlphaFoldDB" id="A0AAV7MPW3"/>
<sequence length="67" mass="6245">MSGTSGASAAPAAVVREAVSSAGAAASRVGLPVAASLEEAGGTGPAGGTHCGHARPVEQQHLGGCHL</sequence>
<feature type="region of interest" description="Disordered" evidence="1">
    <location>
        <begin position="38"/>
        <end position="67"/>
    </location>
</feature>
<evidence type="ECO:0000256" key="1">
    <source>
        <dbReference type="SAM" id="MobiDB-lite"/>
    </source>
</evidence>
<reference evidence="2" key="1">
    <citation type="journal article" date="2022" name="bioRxiv">
        <title>Sequencing and chromosome-scale assembly of the giantPleurodeles waltlgenome.</title>
        <authorList>
            <person name="Brown T."/>
            <person name="Elewa A."/>
            <person name="Iarovenko S."/>
            <person name="Subramanian E."/>
            <person name="Araus A.J."/>
            <person name="Petzold A."/>
            <person name="Susuki M."/>
            <person name="Suzuki K.-i.T."/>
            <person name="Hayashi T."/>
            <person name="Toyoda A."/>
            <person name="Oliveira C."/>
            <person name="Osipova E."/>
            <person name="Leigh N.D."/>
            <person name="Simon A."/>
            <person name="Yun M.H."/>
        </authorList>
    </citation>
    <scope>NUCLEOTIDE SEQUENCE</scope>
    <source>
        <strain evidence="2">20211129_DDA</strain>
        <tissue evidence="2">Liver</tissue>
    </source>
</reference>
<organism evidence="2 3">
    <name type="scientific">Pleurodeles waltl</name>
    <name type="common">Iberian ribbed newt</name>
    <dbReference type="NCBI Taxonomy" id="8319"/>
    <lineage>
        <taxon>Eukaryota</taxon>
        <taxon>Metazoa</taxon>
        <taxon>Chordata</taxon>
        <taxon>Craniata</taxon>
        <taxon>Vertebrata</taxon>
        <taxon>Euteleostomi</taxon>
        <taxon>Amphibia</taxon>
        <taxon>Batrachia</taxon>
        <taxon>Caudata</taxon>
        <taxon>Salamandroidea</taxon>
        <taxon>Salamandridae</taxon>
        <taxon>Pleurodelinae</taxon>
        <taxon>Pleurodeles</taxon>
    </lineage>
</organism>
<gene>
    <name evidence="2" type="ORF">NDU88_001844</name>
</gene>